<dbReference type="KEGG" id="stui:GCM10017668_01650"/>
<evidence type="ECO:0000256" key="1">
    <source>
        <dbReference type="SAM" id="MobiDB-lite"/>
    </source>
</evidence>
<dbReference type="EMBL" id="AP023439">
    <property type="protein sequence ID" value="BCL18322.1"/>
    <property type="molecule type" value="Genomic_DNA"/>
</dbReference>
<proteinExistence type="predicted"/>
<gene>
    <name evidence="3" type="ORF">GCM10017668_01650</name>
</gene>
<dbReference type="AlphaFoldDB" id="A0A7G1N7W5"/>
<evidence type="ECO:0000313" key="3">
    <source>
        <dbReference type="EMBL" id="BCL18322.1"/>
    </source>
</evidence>
<protein>
    <submittedName>
        <fullName evidence="3">CHAT domain-containing protein</fullName>
    </submittedName>
</protein>
<dbReference type="Pfam" id="PF12770">
    <property type="entry name" value="CHAT"/>
    <property type="match status" value="1"/>
</dbReference>
<name>A0A7G1N7W5_9ACTN</name>
<sequence>MAVELSLYAELRARVSHFEDTGDVGPLLDPTTPGLLLLTDQALLDHPPPEADMARTVAVASWQLHLAAPQSPAGARVLRKRALELSAWLDALAPALVPPGIRAGVRRLPRLPKGLARIARDPDQRLEALYDHAAFAVERYRSLRDPATLRTAIVLLRELVDATPGLFAILPEEQRSRSVRARTSLGVALQHELARTGELHVLQAARGYSEEAARLCAEHDPQRPLVMFNHGSLLLDAFRRTGDEAALKESLEVSVVALNLTPVHDPLRAVRLCHVQNLYSALYDRSADPAVLRSAVDFGAEAARTVPDAEPQRAAILNNYGKDLRNLYKETRDLRLLRRSADALRASVAGSAANDPNRISRRLLLTRCLLDLAGQERAGGDTGLVAETLASAEEAVRLAPPGHASYRDAVGLLREAERLAHTVGQDPAGPTDPEGPANPADPVEEARQRVRAEAPGSRSRRARRALAGTLLGRYDETGDLAALAEGIELLRELDGGPDGPDPDLTAGEQLTWLSELSQGLFQLYQRRRDLDALRDAETYARQVVAASPPSGVGRAVALAHLGEVLVRGADRLTDEDAYVERMSEGVSCCLQGRQTCPDDHPLKPSLVARAGHAVLGLCAGPEPHPALLELALALLREAVAGIPLDATNGPMVRIALAECLQAHHRAGAALETREPDALAQAAALAREAAAAVPEQHPDRVEFLLTLALVRAVDHREARAEGDTERAAEAAAEAEEAFRQAAAITTARPAARLAAAARAGNWAMDRGDAEAALDAFGTAVGLLPLVAPQELARRDRQFTLRETAGLASSTAAAAVAAGHPARAVELLERARGVLAADALGTPDTALADLRREQPELAAEFEELRSAVPTGFDGSAEERLRHGVRWTHLLARIRALGNAGFLDGPTIDELRDAAGEGPVVLVYSSAWRSDALIVDPAAPPTAPVTVVPLPGLIAEDAAARAQRLQDALAALREPGDDPFAAFGAQEHAQSELHDMLEWLWDAVAAPVLDHLGVDGAADRPRPRLWWCPVGFLASLPLHAAGLHRSPPPAGRRRATLLDRTVSSSTSTLRVLAQARTRPPASPAAGTLVVALPQTPGAEPLGHAEKEAARVAELLRPAGPVTVLAGPAATAQSVLDALPRHGTAHFVCHGLTDPIDPSGSRLLLADHRERPLTVAVLAGLRLGEADLAHLSACSTGVTAHRLADEFVHITAAFQLCGYRQVVGTLWPVTDAAAEAVAEAFHARRAAGLPGAQALTDALRDLRDRYPATPTRWAAHVHTGV</sequence>
<reference evidence="3 4" key="1">
    <citation type="journal article" date="2014" name="Int. J. Syst. Evol. Microbiol.">
        <title>Complete genome sequence of Corynebacterium casei LMG S-19264T (=DSM 44701T), isolated from a smear-ripened cheese.</title>
        <authorList>
            <consortium name="US DOE Joint Genome Institute (JGI-PGF)"/>
            <person name="Walter F."/>
            <person name="Albersmeier A."/>
            <person name="Kalinowski J."/>
            <person name="Ruckert C."/>
        </authorList>
    </citation>
    <scope>NUCLEOTIDE SEQUENCE [LARGE SCALE GENOMIC DNA]</scope>
    <source>
        <strain evidence="3 4">JCM 4255</strain>
    </source>
</reference>
<feature type="region of interest" description="Disordered" evidence="1">
    <location>
        <begin position="423"/>
        <end position="462"/>
    </location>
</feature>
<dbReference type="RefSeq" id="WP_190895947.1">
    <property type="nucleotide sequence ID" value="NZ_AP023439.1"/>
</dbReference>
<accession>A0A7G1N7W5</accession>
<organism evidence="3 4">
    <name type="scientific">Streptomyces tuirus</name>
    <dbReference type="NCBI Taxonomy" id="68278"/>
    <lineage>
        <taxon>Bacteria</taxon>
        <taxon>Bacillati</taxon>
        <taxon>Actinomycetota</taxon>
        <taxon>Actinomycetes</taxon>
        <taxon>Kitasatosporales</taxon>
        <taxon>Streptomycetaceae</taxon>
        <taxon>Streptomyces</taxon>
    </lineage>
</organism>
<evidence type="ECO:0000313" key="4">
    <source>
        <dbReference type="Proteomes" id="UP000516373"/>
    </source>
</evidence>
<feature type="domain" description="CHAT" evidence="2">
    <location>
        <begin position="993"/>
        <end position="1276"/>
    </location>
</feature>
<dbReference type="InterPro" id="IPR024983">
    <property type="entry name" value="CHAT_dom"/>
</dbReference>
<dbReference type="Proteomes" id="UP000516373">
    <property type="component" value="Chromosome"/>
</dbReference>
<evidence type="ECO:0000259" key="2">
    <source>
        <dbReference type="Pfam" id="PF12770"/>
    </source>
</evidence>